<reference evidence="2" key="1">
    <citation type="journal article" date="2020" name="mSystems">
        <title>Genome- and Community-Level Interaction Insights into Carbon Utilization and Element Cycling Functions of Hydrothermarchaeota in Hydrothermal Sediment.</title>
        <authorList>
            <person name="Zhou Z."/>
            <person name="Liu Y."/>
            <person name="Xu W."/>
            <person name="Pan J."/>
            <person name="Luo Z.H."/>
            <person name="Li M."/>
        </authorList>
    </citation>
    <scope>NUCLEOTIDE SEQUENCE [LARGE SCALE GENOMIC DNA]</scope>
    <source>
        <strain evidence="2">SpSt-1182</strain>
    </source>
</reference>
<evidence type="ECO:0000259" key="1">
    <source>
        <dbReference type="PROSITE" id="PS50234"/>
    </source>
</evidence>
<dbReference type="EMBL" id="DSBX01000304">
    <property type="protein sequence ID" value="HDR00199.1"/>
    <property type="molecule type" value="Genomic_DNA"/>
</dbReference>
<gene>
    <name evidence="2" type="ORF">ENN51_07955</name>
</gene>
<feature type="domain" description="VWFA" evidence="1">
    <location>
        <begin position="1"/>
        <end position="166"/>
    </location>
</feature>
<dbReference type="PROSITE" id="PS50234">
    <property type="entry name" value="VWFA"/>
    <property type="match status" value="1"/>
</dbReference>
<dbReference type="AlphaFoldDB" id="A0A7V0T784"/>
<name>A0A7V0T784_UNCW3</name>
<dbReference type="PANTHER" id="PTHR45737:SF6">
    <property type="entry name" value="VON WILLEBRAND FACTOR A DOMAIN-CONTAINING PROTEIN 5A"/>
    <property type="match status" value="1"/>
</dbReference>
<dbReference type="InterPro" id="IPR002035">
    <property type="entry name" value="VWF_A"/>
</dbReference>
<dbReference type="InterPro" id="IPR036465">
    <property type="entry name" value="vWFA_dom_sf"/>
</dbReference>
<dbReference type="SMART" id="SM00327">
    <property type="entry name" value="VWA"/>
    <property type="match status" value="1"/>
</dbReference>
<dbReference type="SUPFAM" id="SSF74653">
    <property type="entry name" value="TolA/TonB C-terminal domain"/>
    <property type="match status" value="1"/>
</dbReference>
<evidence type="ECO:0000313" key="2">
    <source>
        <dbReference type="EMBL" id="HDR00199.1"/>
    </source>
</evidence>
<comment type="caution">
    <text evidence="2">The sequence shown here is derived from an EMBL/GenBank/DDBJ whole genome shotgun (WGS) entry which is preliminary data.</text>
</comment>
<dbReference type="SUPFAM" id="SSF53300">
    <property type="entry name" value="vWA-like"/>
    <property type="match status" value="1"/>
</dbReference>
<dbReference type="Proteomes" id="UP000885672">
    <property type="component" value="Unassembled WGS sequence"/>
</dbReference>
<dbReference type="Pfam" id="PF13768">
    <property type="entry name" value="VWA_3"/>
    <property type="match status" value="1"/>
</dbReference>
<proteinExistence type="predicted"/>
<dbReference type="Gene3D" id="3.40.50.410">
    <property type="entry name" value="von Willebrand factor, type A domain"/>
    <property type="match status" value="1"/>
</dbReference>
<accession>A0A7V0T784</accession>
<protein>
    <submittedName>
        <fullName evidence="2">VWA domain-containing protein</fullName>
    </submittedName>
</protein>
<feature type="non-terminal residue" evidence="2">
    <location>
        <position position="1"/>
    </location>
</feature>
<organism evidence="2">
    <name type="scientific">candidate division WOR-3 bacterium</name>
    <dbReference type="NCBI Taxonomy" id="2052148"/>
    <lineage>
        <taxon>Bacteria</taxon>
        <taxon>Bacteria division WOR-3</taxon>
    </lineage>
</organism>
<dbReference type="PANTHER" id="PTHR45737">
    <property type="entry name" value="VON WILLEBRAND FACTOR A DOMAIN-CONTAINING PROTEIN 5A"/>
    <property type="match status" value="1"/>
</dbReference>
<sequence length="464" mass="49632">VDVSGSMYGFPLEISKKLLRDLITGLRPTDRFNVLLFASGYATLAEQSLAANETNVARAVRFIEEQRGSGGTRLLPALEAAFALPRTKGTSRSVLVVTDGLVDVEPEAFDLIRRSLGDANVFTFGIGSSINRHLLEGMARVGFGEQFVITTPDAAPAAAERFRRYVATPVLTGVRVRFEGFDAYNVEPAGVPDVMADRPVVVFGKYRGRAAGRVIVTGRSGRGEHRQVLEVGRFTPSAKNAALRQLWARHRISLLDDYNNLRPDDKRVEEVTALGLAYNLLTRHTSFVAIDTKARTEGGRPVVVRQPLPLPEGVSDYAVGGYHAGAIGMALPSVKADRGRLLAEPAPAVVTEAEQSRGGKVSIVEVKVAGAATLAAGVRRAVKSALDELHAAYAAKLARDSNLSGTLTARLTIGPDGRVTKVEFPGPVLDRQLRAAVERILGKLAVGRTPGPVATATVTLRFGN</sequence>